<organism evidence="1 2">
    <name type="scientific">Lolium multiflorum</name>
    <name type="common">Italian ryegrass</name>
    <name type="synonym">Lolium perenne subsp. multiflorum</name>
    <dbReference type="NCBI Taxonomy" id="4521"/>
    <lineage>
        <taxon>Eukaryota</taxon>
        <taxon>Viridiplantae</taxon>
        <taxon>Streptophyta</taxon>
        <taxon>Embryophyta</taxon>
        <taxon>Tracheophyta</taxon>
        <taxon>Spermatophyta</taxon>
        <taxon>Magnoliopsida</taxon>
        <taxon>Liliopsida</taxon>
        <taxon>Poales</taxon>
        <taxon>Poaceae</taxon>
        <taxon>BOP clade</taxon>
        <taxon>Pooideae</taxon>
        <taxon>Poodae</taxon>
        <taxon>Poeae</taxon>
        <taxon>Poeae Chloroplast Group 2 (Poeae type)</taxon>
        <taxon>Loliodinae</taxon>
        <taxon>Loliinae</taxon>
        <taxon>Lolium</taxon>
    </lineage>
</organism>
<comment type="caution">
    <text evidence="1">The sequence shown here is derived from an EMBL/GenBank/DDBJ whole genome shotgun (WGS) entry which is preliminary data.</text>
</comment>
<evidence type="ECO:0000313" key="1">
    <source>
        <dbReference type="EMBL" id="KAK1600856.1"/>
    </source>
</evidence>
<name>A0AAD8QDW7_LOLMU</name>
<reference evidence="1" key="1">
    <citation type="submission" date="2023-07" db="EMBL/GenBank/DDBJ databases">
        <title>A chromosome-level genome assembly of Lolium multiflorum.</title>
        <authorList>
            <person name="Chen Y."/>
            <person name="Copetti D."/>
            <person name="Kolliker R."/>
            <person name="Studer B."/>
        </authorList>
    </citation>
    <scope>NUCLEOTIDE SEQUENCE</scope>
    <source>
        <strain evidence="1">02402/16</strain>
        <tissue evidence="1">Leaf</tissue>
    </source>
</reference>
<dbReference type="EMBL" id="JAUUTY010000550">
    <property type="protein sequence ID" value="KAK1600856.1"/>
    <property type="molecule type" value="Genomic_DNA"/>
</dbReference>
<sequence length="69" mass="8695">MTAMRRTWPPSVRRIRSTSKRSWSSTRNWRRSELRRPPLVRLHPRRRLRLTILYRRQGRCDHTPFYHRV</sequence>
<dbReference type="Proteomes" id="UP001231189">
    <property type="component" value="Unassembled WGS sequence"/>
</dbReference>
<protein>
    <submittedName>
        <fullName evidence="1">Uncharacterized protein</fullName>
    </submittedName>
</protein>
<accession>A0AAD8QDW7</accession>
<dbReference type="AlphaFoldDB" id="A0AAD8QDW7"/>
<proteinExistence type="predicted"/>
<evidence type="ECO:0000313" key="2">
    <source>
        <dbReference type="Proteomes" id="UP001231189"/>
    </source>
</evidence>
<gene>
    <name evidence="1" type="ORF">QYE76_018845</name>
</gene>
<keyword evidence="2" id="KW-1185">Reference proteome</keyword>